<dbReference type="InterPro" id="IPR001036">
    <property type="entry name" value="Acrflvin-R"/>
</dbReference>
<dbReference type="PANTHER" id="PTHR32063">
    <property type="match status" value="1"/>
</dbReference>
<feature type="transmembrane region" description="Helical" evidence="1">
    <location>
        <begin position="12"/>
        <end position="30"/>
    </location>
</feature>
<feature type="transmembrane region" description="Helical" evidence="1">
    <location>
        <begin position="859"/>
        <end position="878"/>
    </location>
</feature>
<keyword evidence="1" id="KW-0812">Transmembrane</keyword>
<protein>
    <submittedName>
        <fullName evidence="2">Efflux RND transporter permease subunit</fullName>
    </submittedName>
</protein>
<dbReference type="AlphaFoldDB" id="A0AA41Y8U8"/>
<evidence type="ECO:0000313" key="3">
    <source>
        <dbReference type="Proteomes" id="UP001163821"/>
    </source>
</evidence>
<feature type="transmembrane region" description="Helical" evidence="1">
    <location>
        <begin position="911"/>
        <end position="936"/>
    </location>
</feature>
<feature type="transmembrane region" description="Helical" evidence="1">
    <location>
        <begin position="988"/>
        <end position="1014"/>
    </location>
</feature>
<dbReference type="Gene3D" id="3.30.70.1430">
    <property type="entry name" value="Multidrug efflux transporter AcrB pore domain"/>
    <property type="match status" value="2"/>
</dbReference>
<dbReference type="GO" id="GO:0005886">
    <property type="term" value="C:plasma membrane"/>
    <property type="evidence" value="ECO:0007669"/>
    <property type="project" value="TreeGrafter"/>
</dbReference>
<feature type="transmembrane region" description="Helical" evidence="1">
    <location>
        <begin position="957"/>
        <end position="976"/>
    </location>
</feature>
<organism evidence="2 3">
    <name type="scientific">Gaoshiqia sediminis</name>
    <dbReference type="NCBI Taxonomy" id="2986998"/>
    <lineage>
        <taxon>Bacteria</taxon>
        <taxon>Pseudomonadati</taxon>
        <taxon>Bacteroidota</taxon>
        <taxon>Bacteroidia</taxon>
        <taxon>Marinilabiliales</taxon>
        <taxon>Prolixibacteraceae</taxon>
        <taxon>Gaoshiqia</taxon>
    </lineage>
</organism>
<dbReference type="Gene3D" id="3.30.2090.10">
    <property type="entry name" value="Multidrug efflux transporter AcrB TolC docking domain, DN and DC subdomains"/>
    <property type="match status" value="2"/>
</dbReference>
<evidence type="ECO:0000256" key="1">
    <source>
        <dbReference type="SAM" id="Phobius"/>
    </source>
</evidence>
<feature type="transmembrane region" description="Helical" evidence="1">
    <location>
        <begin position="525"/>
        <end position="546"/>
    </location>
</feature>
<accession>A0AA41Y8U8</accession>
<keyword evidence="3" id="KW-1185">Reference proteome</keyword>
<feature type="transmembrane region" description="Helical" evidence="1">
    <location>
        <begin position="367"/>
        <end position="387"/>
    </location>
</feature>
<dbReference type="Pfam" id="PF00873">
    <property type="entry name" value="ACR_tran"/>
    <property type="match status" value="1"/>
</dbReference>
<dbReference type="PANTHER" id="PTHR32063:SF0">
    <property type="entry name" value="SWARMING MOTILITY PROTEIN SWRC"/>
    <property type="match status" value="1"/>
</dbReference>
<name>A0AA41Y8U8_9BACT</name>
<dbReference type="SUPFAM" id="SSF82693">
    <property type="entry name" value="Multidrug efflux transporter AcrB pore domain, PN1, PN2, PC1 and PC2 subdomains"/>
    <property type="match status" value="2"/>
</dbReference>
<dbReference type="Gene3D" id="3.30.70.1320">
    <property type="entry name" value="Multidrug efflux transporter AcrB pore domain like"/>
    <property type="match status" value="1"/>
</dbReference>
<keyword evidence="1" id="KW-1133">Transmembrane helix</keyword>
<dbReference type="SUPFAM" id="SSF82714">
    <property type="entry name" value="Multidrug efflux transporter AcrB TolC docking domain, DN and DC subdomains"/>
    <property type="match status" value="2"/>
</dbReference>
<feature type="transmembrane region" description="Helical" evidence="1">
    <location>
        <begin position="393"/>
        <end position="418"/>
    </location>
</feature>
<sequence>MKKLSEFSVNYPVTILMIVLGVLLLGYISYDKLGIDLFPNLNNPRLFIELASGERPPEEMEKQYVENLEALAIRQSDVVQVSSVSKVGSAQITVEYAWNKDMNDAFLDLQKAVSSFAQNAGLDEINITQHDPNTSPVLLLGLSHATIDHMNELRKVADNYIRNELVRLEGVAEVEVSGSEDVEVLIETSQYLLDAFGLTLDEISSRIQSFNQSISGGSIEEMGLRYVVKGVSLLTDISDFENVIVGYKQVVAEDNTAAFAPIFLREVAKVSFQNKDAENIVRLNGKRCLGLSIYKETKFNTVKAVDEIKKAIVSIEKALPGYQLTVVTNQGSFISDAIKEVENSALLGIVLAVFVLFLFLRRIGSTLIISIAIPISIIATFNLMYFNDLTLNIMTLGGLALGAGMLVDNAIVVMENIFRNHENGLSVRESAIEGTSQVGGAITASTITTIVVFLPIVYLHGASGELFKDQAWTVAFSLLSSLVVAILVIPMLFNLFYGKKTRREIRSVQMKGYGRFLEKTLKMKGMVVLLALVLIAGSALLLPLIGTEFMPKTETREFSMDIRMQEGTRLERTASAVENLESIVAELLGDNLETLYSHIGPSTGLSTSASAIFEGENTASMKVVLKSESKLASSSAIRTISGAIGEIPGMEISYKQDETALKSILGTDEPPLVIEVQGADLDVIEELTAEVKSRVEGIAGIYNLESSMEEGSPEVEILVDRLRAGMYNVSVSSIVSQIQDQLTGKVAGQMERHGEMQDITLKLPDKTLTSLNDLRITGGGQVFLVNELAEINIGQSPKEIYRTNQNRIGKITAQLEKKMPLGDAVKQIETAIAPMTLPVDYQVRISGEEEKRQESMDSLSFALILSIILVYMVLASQFESLLHPFTILLTIPLAVVGSVILFFLLGQSFNMMAFIGVIMLVGIAVNNSIILVDRILQLRKDGLDRVEAVLQAGQQRIRPIIMTSLTTILALLPLTLGFGESASLRSPMALAVIGGLVTSTLLTLVVIPCVYEIFEEIKERFSKAGA</sequence>
<dbReference type="Proteomes" id="UP001163821">
    <property type="component" value="Unassembled WGS sequence"/>
</dbReference>
<comment type="caution">
    <text evidence="2">The sequence shown here is derived from an EMBL/GenBank/DDBJ whole genome shotgun (WGS) entry which is preliminary data.</text>
</comment>
<dbReference type="InterPro" id="IPR027463">
    <property type="entry name" value="AcrB_DN_DC_subdom"/>
</dbReference>
<dbReference type="Gene3D" id="1.20.1640.10">
    <property type="entry name" value="Multidrug efflux transporter AcrB transmembrane domain"/>
    <property type="match status" value="2"/>
</dbReference>
<evidence type="ECO:0000313" key="2">
    <source>
        <dbReference type="EMBL" id="MCW0484179.1"/>
    </source>
</evidence>
<dbReference type="SUPFAM" id="SSF82866">
    <property type="entry name" value="Multidrug efflux transporter AcrB transmembrane domain"/>
    <property type="match status" value="2"/>
</dbReference>
<feature type="transmembrane region" description="Helical" evidence="1">
    <location>
        <begin position="885"/>
        <end position="905"/>
    </location>
</feature>
<keyword evidence="1" id="KW-0472">Membrane</keyword>
<feature type="transmembrane region" description="Helical" evidence="1">
    <location>
        <begin position="344"/>
        <end position="360"/>
    </location>
</feature>
<gene>
    <name evidence="2" type="ORF">N2K84_15670</name>
</gene>
<dbReference type="PRINTS" id="PR00702">
    <property type="entry name" value="ACRIFLAVINRP"/>
</dbReference>
<reference evidence="2" key="1">
    <citation type="submission" date="2022-10" db="EMBL/GenBank/DDBJ databases">
        <title>Gaoshiqiia sediminis gen. nov., sp. nov., isolated from coastal sediment.</title>
        <authorList>
            <person name="Yu W.X."/>
            <person name="Mu D.S."/>
            <person name="Du J.Z."/>
            <person name="Liang Y.Q."/>
        </authorList>
    </citation>
    <scope>NUCLEOTIDE SEQUENCE</scope>
    <source>
        <strain evidence="2">A06</strain>
    </source>
</reference>
<dbReference type="RefSeq" id="WP_282592772.1">
    <property type="nucleotide sequence ID" value="NZ_JAPAAF010000030.1"/>
</dbReference>
<feature type="transmembrane region" description="Helical" evidence="1">
    <location>
        <begin position="438"/>
        <end position="459"/>
    </location>
</feature>
<dbReference type="Gene3D" id="3.30.70.1440">
    <property type="entry name" value="Multidrug efflux transporter AcrB pore domain"/>
    <property type="match status" value="1"/>
</dbReference>
<feature type="transmembrane region" description="Helical" evidence="1">
    <location>
        <begin position="471"/>
        <end position="497"/>
    </location>
</feature>
<dbReference type="EMBL" id="JAPAAF010000030">
    <property type="protein sequence ID" value="MCW0484179.1"/>
    <property type="molecule type" value="Genomic_DNA"/>
</dbReference>
<proteinExistence type="predicted"/>
<dbReference type="GO" id="GO:0042910">
    <property type="term" value="F:xenobiotic transmembrane transporter activity"/>
    <property type="evidence" value="ECO:0007669"/>
    <property type="project" value="TreeGrafter"/>
</dbReference>